<evidence type="ECO:0000259" key="2">
    <source>
        <dbReference type="Pfam" id="PF00582"/>
    </source>
</evidence>
<dbReference type="RefSeq" id="WP_085466197.1">
    <property type="nucleotide sequence ID" value="NZ_FXBL01000004.1"/>
</dbReference>
<keyword evidence="4" id="KW-1185">Reference proteome</keyword>
<dbReference type="CDD" id="cd00293">
    <property type="entry name" value="USP-like"/>
    <property type="match status" value="1"/>
</dbReference>
<dbReference type="PRINTS" id="PR01438">
    <property type="entry name" value="UNVRSLSTRESS"/>
</dbReference>
<comment type="similarity">
    <text evidence="1">Belongs to the universal stress protein A family.</text>
</comment>
<organism evidence="3 4">
    <name type="scientific">Mesorhizobium australicum</name>
    <dbReference type="NCBI Taxonomy" id="536018"/>
    <lineage>
        <taxon>Bacteria</taxon>
        <taxon>Pseudomonadati</taxon>
        <taxon>Pseudomonadota</taxon>
        <taxon>Alphaproteobacteria</taxon>
        <taxon>Hyphomicrobiales</taxon>
        <taxon>Phyllobacteriaceae</taxon>
        <taxon>Mesorhizobium</taxon>
    </lineage>
</organism>
<name>A0A1X7PL63_9HYPH</name>
<dbReference type="SUPFAM" id="SSF52402">
    <property type="entry name" value="Adenine nucleotide alpha hydrolases-like"/>
    <property type="match status" value="1"/>
</dbReference>
<evidence type="ECO:0000256" key="1">
    <source>
        <dbReference type="ARBA" id="ARBA00008791"/>
    </source>
</evidence>
<dbReference type="InterPro" id="IPR006015">
    <property type="entry name" value="Universal_stress_UspA"/>
</dbReference>
<accession>A0A1X7PL63</accession>
<feature type="domain" description="UspA" evidence="2">
    <location>
        <begin position="152"/>
        <end position="276"/>
    </location>
</feature>
<dbReference type="AlphaFoldDB" id="A0A1X7PL63"/>
<reference evidence="3 4" key="1">
    <citation type="submission" date="2017-04" db="EMBL/GenBank/DDBJ databases">
        <authorList>
            <person name="Afonso C.L."/>
            <person name="Miller P.J."/>
            <person name="Scott M.A."/>
            <person name="Spackman E."/>
            <person name="Goraichik I."/>
            <person name="Dimitrov K.M."/>
            <person name="Suarez D.L."/>
            <person name="Swayne D.E."/>
        </authorList>
    </citation>
    <scope>NUCLEOTIDE SEQUENCE [LARGE SCALE GENOMIC DNA]</scope>
    <source>
        <strain evidence="3 4">B5P</strain>
    </source>
</reference>
<evidence type="ECO:0000313" key="3">
    <source>
        <dbReference type="EMBL" id="SMH51759.1"/>
    </source>
</evidence>
<dbReference type="EMBL" id="FXBL01000004">
    <property type="protein sequence ID" value="SMH51759.1"/>
    <property type="molecule type" value="Genomic_DNA"/>
</dbReference>
<dbReference type="Proteomes" id="UP000193083">
    <property type="component" value="Unassembled WGS sequence"/>
</dbReference>
<sequence>MKTILTVTSPDLDDTDLKLAATLCEEHGAHLAVLVVKLAAAPPIGGYAAIVSDAWLQEREADKASLKERTAAVSDLLATLSISADVSSDYPEEPWVDDIVGRRARYADLTLVGPQLLRGGILKSKVIAGALFSSGKPLLLVPRGSSPTLRPRRVVVGWDSSLEASNAVASALDILSTAEDVRLLLVDPVEGESGQGAEPGADAAAYLARHGVRVTVDRRPSQGRSIAAVLRQHAVDTAAELLVIGAYGHSRLEERIFGGVTKSMIDEPPLPILMAR</sequence>
<protein>
    <submittedName>
        <fullName evidence="3">Nucleotide-binding universal stress protein, UspA family</fullName>
    </submittedName>
</protein>
<dbReference type="Pfam" id="PF00582">
    <property type="entry name" value="Usp"/>
    <property type="match status" value="1"/>
</dbReference>
<dbReference type="InterPro" id="IPR006016">
    <property type="entry name" value="UspA"/>
</dbReference>
<proteinExistence type="inferred from homology"/>
<gene>
    <name evidence="3" type="ORF">SAMN02982922_4515</name>
</gene>
<evidence type="ECO:0000313" key="4">
    <source>
        <dbReference type="Proteomes" id="UP000193083"/>
    </source>
</evidence>
<dbReference type="Gene3D" id="3.40.50.12370">
    <property type="match status" value="1"/>
</dbReference>